<dbReference type="Gene3D" id="1.10.246.130">
    <property type="match status" value="1"/>
</dbReference>
<dbReference type="PANTHER" id="PTHR11686">
    <property type="entry name" value="GAMMA GLUTAMYL TRANSPEPTIDASE"/>
    <property type="match status" value="1"/>
</dbReference>
<dbReference type="SUPFAM" id="SSF56235">
    <property type="entry name" value="N-terminal nucleophile aminohydrolases (Ntn hydrolases)"/>
    <property type="match status" value="1"/>
</dbReference>
<dbReference type="FunFam" id="3.60.20.40:FF:000001">
    <property type="entry name" value="Gamma-glutamyltranspeptidase 1"/>
    <property type="match status" value="1"/>
</dbReference>
<dbReference type="GO" id="GO:0005886">
    <property type="term" value="C:plasma membrane"/>
    <property type="evidence" value="ECO:0007669"/>
    <property type="project" value="TreeGrafter"/>
</dbReference>
<dbReference type="InterPro" id="IPR000101">
    <property type="entry name" value="GGT_peptidase"/>
</dbReference>
<name>A0A8X6NW95_NEPPI</name>
<dbReference type="FunFam" id="1.10.246.130:FF:000001">
    <property type="entry name" value="Gamma-glutamyltransferase 5 isoform 1"/>
    <property type="match status" value="1"/>
</dbReference>
<dbReference type="Pfam" id="PF01019">
    <property type="entry name" value="G_glu_transpept"/>
    <property type="match status" value="1"/>
</dbReference>
<dbReference type="AlphaFoldDB" id="A0A8X6NW95"/>
<dbReference type="EMBL" id="BMAW01109472">
    <property type="protein sequence ID" value="GFT38497.1"/>
    <property type="molecule type" value="Genomic_DNA"/>
</dbReference>
<keyword evidence="5" id="KW-1185">Reference proteome</keyword>
<dbReference type="PRINTS" id="PR01210">
    <property type="entry name" value="GGTRANSPTASE"/>
</dbReference>
<keyword evidence="1" id="KW-0800">Toxin</keyword>
<dbReference type="OrthoDB" id="1081007at2759"/>
<feature type="binding site" evidence="3">
    <location>
        <position position="371"/>
    </location>
    <ligand>
        <name>L-glutamate</name>
        <dbReference type="ChEBI" id="CHEBI:29985"/>
    </ligand>
</feature>
<gene>
    <name evidence="4" type="primary">Ggt1</name>
    <name evidence="4" type="ORF">NPIL_224971</name>
</gene>
<dbReference type="PANTHER" id="PTHR11686:SF9">
    <property type="entry name" value="RE13973P"/>
    <property type="match status" value="1"/>
</dbReference>
<dbReference type="InterPro" id="IPR029055">
    <property type="entry name" value="Ntn_hydrolases_N"/>
</dbReference>
<dbReference type="GO" id="GO:0036374">
    <property type="term" value="F:glutathione hydrolase activity"/>
    <property type="evidence" value="ECO:0007669"/>
    <property type="project" value="InterPro"/>
</dbReference>
<dbReference type="GO" id="GO:0006751">
    <property type="term" value="P:glutathione catabolic process"/>
    <property type="evidence" value="ECO:0007669"/>
    <property type="project" value="InterPro"/>
</dbReference>
<evidence type="ECO:0000313" key="4">
    <source>
        <dbReference type="EMBL" id="GFT38497.1"/>
    </source>
</evidence>
<feature type="binding site" evidence="3">
    <location>
        <begin position="348"/>
        <end position="349"/>
    </location>
    <ligand>
        <name>L-glutamate</name>
        <dbReference type="ChEBI" id="CHEBI:29985"/>
    </ligand>
</feature>
<protein>
    <submittedName>
        <fullName evidence="4">Glutathione hydrolase 1 proenzyme</fullName>
    </submittedName>
</protein>
<organism evidence="4 5">
    <name type="scientific">Nephila pilipes</name>
    <name type="common">Giant wood spider</name>
    <name type="synonym">Nephila maculata</name>
    <dbReference type="NCBI Taxonomy" id="299642"/>
    <lineage>
        <taxon>Eukaryota</taxon>
        <taxon>Metazoa</taxon>
        <taxon>Ecdysozoa</taxon>
        <taxon>Arthropoda</taxon>
        <taxon>Chelicerata</taxon>
        <taxon>Arachnida</taxon>
        <taxon>Araneae</taxon>
        <taxon>Araneomorphae</taxon>
        <taxon>Entelegynae</taxon>
        <taxon>Araneoidea</taxon>
        <taxon>Nephilidae</taxon>
        <taxon>Nephila</taxon>
    </lineage>
</organism>
<keyword evidence="1" id="KW-1202">Platelet aggregation activating toxin</keyword>
<feature type="active site" description="Nucleophile" evidence="2">
    <location>
        <position position="278"/>
    </location>
</feature>
<keyword evidence="4" id="KW-0378">Hydrolase</keyword>
<dbReference type="InterPro" id="IPR043138">
    <property type="entry name" value="GGT_lsub"/>
</dbReference>
<dbReference type="InterPro" id="IPR043137">
    <property type="entry name" value="GGT_ssub_C"/>
</dbReference>
<accession>A0A8X6NW95</accession>
<sequence>MVGFLITFASYSIGLLKPPSLAGGLSIAVPGEVAGYHYIHDRFGSLPWKELFPPTIKMCREGIRVNAHLAKVLERKEEYIIQLDGIKKVFVNNETNAVYKMGDIYTRNDLADTLEDIAEEKSNAVYGPSKRATRLLNDLKAAGSIIEESDMRQYSPKNRKPIIKKLRHNMTLYSASTPGGGALLAFILTVLDGYKDFSVGKVLEDTVKSLHRMIETFKYAYARRTELEDSDLEDVKQLLMLLVSDEYADSIRKKIDDKRTYSPNHYGVNVTVHEDYGTSHVSIIAPNGDAVAVTSTINSKFGSMILSPSTGILLNNEMDNFVTPNIVNLQKVPPVRKNHIKPNKRPLSSMSPAIITDSNGNVMLIIGGSGGTQITTSVAQVIMRTLRLGEDIKTAIDAPRFHHQLIPDNLICEENFPNNLLVELSKKGHNLILGSGAVGIIIGIYRAKNGTLYANSDFRKGGAVDGF</sequence>
<evidence type="ECO:0000256" key="2">
    <source>
        <dbReference type="PIRSR" id="PIRSR600101-1"/>
    </source>
</evidence>
<keyword evidence="1" id="KW-1199">Hemostasis impairing toxin</keyword>
<feature type="binding site" evidence="3">
    <location>
        <begin position="296"/>
        <end position="298"/>
    </location>
    <ligand>
        <name>L-glutamate</name>
        <dbReference type="ChEBI" id="CHEBI:29985"/>
    </ligand>
</feature>
<evidence type="ECO:0000313" key="5">
    <source>
        <dbReference type="Proteomes" id="UP000887013"/>
    </source>
</evidence>
<comment type="caution">
    <text evidence="4">The sequence shown here is derived from an EMBL/GenBank/DDBJ whole genome shotgun (WGS) entry which is preliminary data.</text>
</comment>
<evidence type="ECO:0000256" key="3">
    <source>
        <dbReference type="PIRSR" id="PIRSR600101-2"/>
    </source>
</evidence>
<proteinExistence type="predicted"/>
<evidence type="ECO:0000256" key="1">
    <source>
        <dbReference type="ARBA" id="ARBA00084097"/>
    </source>
</evidence>
<reference evidence="4" key="1">
    <citation type="submission" date="2020-08" db="EMBL/GenBank/DDBJ databases">
        <title>Multicomponent nature underlies the extraordinary mechanical properties of spider dragline silk.</title>
        <authorList>
            <person name="Kono N."/>
            <person name="Nakamura H."/>
            <person name="Mori M."/>
            <person name="Yoshida Y."/>
            <person name="Ohtoshi R."/>
            <person name="Malay A.D."/>
            <person name="Moran D.A.P."/>
            <person name="Tomita M."/>
            <person name="Numata K."/>
            <person name="Arakawa K."/>
        </authorList>
    </citation>
    <scope>NUCLEOTIDE SEQUENCE</scope>
</reference>
<dbReference type="Gene3D" id="3.60.20.40">
    <property type="match status" value="1"/>
</dbReference>
<dbReference type="Proteomes" id="UP000887013">
    <property type="component" value="Unassembled WGS sequence"/>
</dbReference>